<sequence length="240" mass="26103">MTKRTAPSTRHPAFDTACPPGLDTLAHYLMLAIATGTPPGTVAGLLDSMSRLGGIADFFPDQAPIDLEEALALLGEIIGAHNACTRTHSPHTRIFRRAQQDFLADGVVLHLSTSLDDPPEDVKAMYLERMADRYEPFGVHLRAFVSSTAAGSLEMLRTGTLRLQVRMMEDAHLEADGAEQGAARDELADDVADYFRCHGWSVAREEEAVIRIEGLTWRVVADAAPCGPLEAHSCYDCPDC</sequence>
<protein>
    <submittedName>
        <fullName evidence="1">Uncharacterized protein</fullName>
    </submittedName>
</protein>
<gene>
    <name evidence="1" type="ORF">FHX50_002027</name>
</gene>
<reference evidence="1 2" key="1">
    <citation type="submission" date="2020-08" db="EMBL/GenBank/DDBJ databases">
        <title>Sequencing the genomes of 1000 actinobacteria strains.</title>
        <authorList>
            <person name="Klenk H.-P."/>
        </authorList>
    </citation>
    <scope>NUCLEOTIDE SEQUENCE [LARGE SCALE GENOMIC DNA]</scope>
    <source>
        <strain evidence="1 2">DSM 23040</strain>
    </source>
</reference>
<proteinExistence type="predicted"/>
<dbReference type="Proteomes" id="UP000568050">
    <property type="component" value="Unassembled WGS sequence"/>
</dbReference>
<evidence type="ECO:0000313" key="1">
    <source>
        <dbReference type="EMBL" id="MBB3023726.1"/>
    </source>
</evidence>
<name>A0A839R326_9MICO</name>
<dbReference type="EMBL" id="JACHWP010000010">
    <property type="protein sequence ID" value="MBB3023726.1"/>
    <property type="molecule type" value="Genomic_DNA"/>
</dbReference>
<comment type="caution">
    <text evidence="1">The sequence shown here is derived from an EMBL/GenBank/DDBJ whole genome shotgun (WGS) entry which is preliminary data.</text>
</comment>
<evidence type="ECO:0000313" key="2">
    <source>
        <dbReference type="Proteomes" id="UP000568050"/>
    </source>
</evidence>
<organism evidence="1 2">
    <name type="scientific">Helcobacillus massiliensis</name>
    <dbReference type="NCBI Taxonomy" id="521392"/>
    <lineage>
        <taxon>Bacteria</taxon>
        <taxon>Bacillati</taxon>
        <taxon>Actinomycetota</taxon>
        <taxon>Actinomycetes</taxon>
        <taxon>Micrococcales</taxon>
        <taxon>Dermabacteraceae</taxon>
        <taxon>Helcobacillus</taxon>
    </lineage>
</organism>
<accession>A0A839R326</accession>
<dbReference type="RefSeq" id="WP_183377069.1">
    <property type="nucleotide sequence ID" value="NZ_CBCSFZ010000071.1"/>
</dbReference>
<keyword evidence="2" id="KW-1185">Reference proteome</keyword>
<dbReference type="AlphaFoldDB" id="A0A839R326"/>